<gene>
    <name evidence="3" type="ORF">PHET_04315</name>
</gene>
<feature type="domain" description="EF-hand" evidence="2">
    <location>
        <begin position="36"/>
        <end position="71"/>
    </location>
</feature>
<proteinExistence type="predicted"/>
<dbReference type="EMBL" id="LUCH01001931">
    <property type="protein sequence ID" value="KAF5402249.1"/>
    <property type="molecule type" value="Genomic_DNA"/>
</dbReference>
<dbReference type="Pfam" id="PF13499">
    <property type="entry name" value="EF-hand_7"/>
    <property type="match status" value="1"/>
</dbReference>
<dbReference type="SUPFAM" id="SSF47473">
    <property type="entry name" value="EF-hand"/>
    <property type="match status" value="1"/>
</dbReference>
<dbReference type="AlphaFoldDB" id="A0A8J4WJ83"/>
<dbReference type="Proteomes" id="UP000748531">
    <property type="component" value="Unassembled WGS sequence"/>
</dbReference>
<dbReference type="PROSITE" id="PS50222">
    <property type="entry name" value="EF_HAND_2"/>
    <property type="match status" value="1"/>
</dbReference>
<accession>A0A8J4WJ83</accession>
<dbReference type="CDD" id="cd00051">
    <property type="entry name" value="EFh"/>
    <property type="match status" value="1"/>
</dbReference>
<evidence type="ECO:0000259" key="2">
    <source>
        <dbReference type="PROSITE" id="PS50222"/>
    </source>
</evidence>
<dbReference type="OrthoDB" id="293868at2759"/>
<reference evidence="3" key="1">
    <citation type="submission" date="2019-05" db="EMBL/GenBank/DDBJ databases">
        <title>Annotation for the trematode Paragonimus heterotremus.</title>
        <authorList>
            <person name="Choi Y.-J."/>
        </authorList>
    </citation>
    <scope>NUCLEOTIDE SEQUENCE</scope>
    <source>
        <strain evidence="3">LC</strain>
    </source>
</reference>
<dbReference type="SMART" id="SM00054">
    <property type="entry name" value="EFh"/>
    <property type="match status" value="2"/>
</dbReference>
<dbReference type="InterPro" id="IPR011992">
    <property type="entry name" value="EF-hand-dom_pair"/>
</dbReference>
<dbReference type="InterPro" id="IPR018247">
    <property type="entry name" value="EF_Hand_1_Ca_BS"/>
</dbReference>
<evidence type="ECO:0000256" key="1">
    <source>
        <dbReference type="ARBA" id="ARBA00022837"/>
    </source>
</evidence>
<dbReference type="PROSITE" id="PS00018">
    <property type="entry name" value="EF_HAND_1"/>
    <property type="match status" value="1"/>
</dbReference>
<comment type="caution">
    <text evidence="3">The sequence shown here is derived from an EMBL/GenBank/DDBJ whole genome shotgun (WGS) entry which is preliminary data.</text>
</comment>
<sequence>MKSYKDLDVRFTNLDLNGDGKISRDEYEAELKRVNLPTSMLDKFMKTYDTNGDGYITRQEFVQTLTQLEKVKPHVCSPIV</sequence>
<dbReference type="Gene3D" id="1.10.238.10">
    <property type="entry name" value="EF-hand"/>
    <property type="match status" value="1"/>
</dbReference>
<name>A0A8J4WJ83_9TREM</name>
<keyword evidence="1" id="KW-0106">Calcium</keyword>
<keyword evidence="4" id="KW-1185">Reference proteome</keyword>
<protein>
    <submittedName>
        <fullName evidence="3">Putative calcium binding protein</fullName>
    </submittedName>
</protein>
<organism evidence="3 4">
    <name type="scientific">Paragonimus heterotremus</name>
    <dbReference type="NCBI Taxonomy" id="100268"/>
    <lineage>
        <taxon>Eukaryota</taxon>
        <taxon>Metazoa</taxon>
        <taxon>Spiralia</taxon>
        <taxon>Lophotrochozoa</taxon>
        <taxon>Platyhelminthes</taxon>
        <taxon>Trematoda</taxon>
        <taxon>Digenea</taxon>
        <taxon>Plagiorchiida</taxon>
        <taxon>Troglotremata</taxon>
        <taxon>Troglotrematidae</taxon>
        <taxon>Paragonimus</taxon>
    </lineage>
</organism>
<evidence type="ECO:0000313" key="3">
    <source>
        <dbReference type="EMBL" id="KAF5402249.1"/>
    </source>
</evidence>
<dbReference type="InterPro" id="IPR002048">
    <property type="entry name" value="EF_hand_dom"/>
</dbReference>
<dbReference type="GO" id="GO:0005509">
    <property type="term" value="F:calcium ion binding"/>
    <property type="evidence" value="ECO:0007669"/>
    <property type="project" value="InterPro"/>
</dbReference>
<evidence type="ECO:0000313" key="4">
    <source>
        <dbReference type="Proteomes" id="UP000748531"/>
    </source>
</evidence>